<dbReference type="Proteomes" id="UP000030854">
    <property type="component" value="Unassembled WGS sequence"/>
</dbReference>
<organism evidence="2 3">
    <name type="scientific">Uncinula necator</name>
    <name type="common">Grape powdery mildew</name>
    <dbReference type="NCBI Taxonomy" id="52586"/>
    <lineage>
        <taxon>Eukaryota</taxon>
        <taxon>Fungi</taxon>
        <taxon>Dikarya</taxon>
        <taxon>Ascomycota</taxon>
        <taxon>Pezizomycotina</taxon>
        <taxon>Leotiomycetes</taxon>
        <taxon>Erysiphales</taxon>
        <taxon>Erysiphaceae</taxon>
        <taxon>Erysiphe</taxon>
    </lineage>
</organism>
<name>A0A0B1P188_UNCNE</name>
<proteinExistence type="predicted"/>
<dbReference type="EMBL" id="JNVN01003774">
    <property type="protein sequence ID" value="KHJ30676.1"/>
    <property type="molecule type" value="Genomic_DNA"/>
</dbReference>
<sequence>MVSVFKLSNAREKEQKKYSKVIRPSQHPRALAASELSDYENSEAEAEASNDTHSNEEDEVENCHYSREKSRAWKIPEFDWCSDSGCITPMTDDGALF</sequence>
<reference evidence="2 3" key="1">
    <citation type="journal article" date="2014" name="BMC Genomics">
        <title>Adaptive genomic structural variation in the grape powdery mildew pathogen, Erysiphe necator.</title>
        <authorList>
            <person name="Jones L."/>
            <person name="Riaz S."/>
            <person name="Morales-Cruz A."/>
            <person name="Amrine K.C."/>
            <person name="McGuire B."/>
            <person name="Gubler W.D."/>
            <person name="Walker M.A."/>
            <person name="Cantu D."/>
        </authorList>
    </citation>
    <scope>NUCLEOTIDE SEQUENCE [LARGE SCALE GENOMIC DNA]</scope>
    <source>
        <strain evidence="3">c</strain>
    </source>
</reference>
<protein>
    <submittedName>
        <fullName evidence="2">Uncharacterized protein</fullName>
    </submittedName>
</protein>
<evidence type="ECO:0000256" key="1">
    <source>
        <dbReference type="SAM" id="MobiDB-lite"/>
    </source>
</evidence>
<dbReference type="HOGENOM" id="CLU_2348242_0_0_1"/>
<keyword evidence="3" id="KW-1185">Reference proteome</keyword>
<evidence type="ECO:0000313" key="2">
    <source>
        <dbReference type="EMBL" id="KHJ30676.1"/>
    </source>
</evidence>
<dbReference type="AlphaFoldDB" id="A0A0B1P188"/>
<feature type="region of interest" description="Disordered" evidence="1">
    <location>
        <begin position="1"/>
        <end position="66"/>
    </location>
</feature>
<accession>A0A0B1P188</accession>
<comment type="caution">
    <text evidence="2">The sequence shown here is derived from an EMBL/GenBank/DDBJ whole genome shotgun (WGS) entry which is preliminary data.</text>
</comment>
<gene>
    <name evidence="2" type="ORF">EV44_g5923</name>
</gene>
<evidence type="ECO:0000313" key="3">
    <source>
        <dbReference type="Proteomes" id="UP000030854"/>
    </source>
</evidence>
<feature type="compositionally biased region" description="Acidic residues" evidence="1">
    <location>
        <begin position="37"/>
        <end position="48"/>
    </location>
</feature>